<dbReference type="EMBL" id="JTDI01000003">
    <property type="protein sequence ID" value="KHK92055.1"/>
    <property type="molecule type" value="Genomic_DNA"/>
</dbReference>
<name>A0A0B1ZLS6_9SPHN</name>
<dbReference type="AlphaFoldDB" id="A0A0B1ZLS6"/>
<accession>A0A0B1ZLS6</accession>
<gene>
    <name evidence="1" type="ORF">LK12_14275</name>
</gene>
<comment type="caution">
    <text evidence="1">The sequence shown here is derived from an EMBL/GenBank/DDBJ whole genome shotgun (WGS) entry which is preliminary data.</text>
</comment>
<evidence type="ECO:0000313" key="1">
    <source>
        <dbReference type="EMBL" id="KHK92055.1"/>
    </source>
</evidence>
<dbReference type="STRING" id="1348853.LK12_14275"/>
<reference evidence="1 2" key="1">
    <citation type="submission" date="2014-10" db="EMBL/GenBank/DDBJ databases">
        <title>Genome sequence of Novosphingobium malaysiense MUSC 273(T).</title>
        <authorList>
            <person name="Lee L.-H."/>
        </authorList>
    </citation>
    <scope>NUCLEOTIDE SEQUENCE [LARGE SCALE GENOMIC DNA]</scope>
    <source>
        <strain evidence="1 2">MUSC 273</strain>
    </source>
</reference>
<protein>
    <submittedName>
        <fullName evidence="1">Uncharacterized protein</fullName>
    </submittedName>
</protein>
<sequence length="1060" mass="119552">MLPSQFLRERRPEIYSDTAGRTDYELDRAVFDHHLETLTRRNQTHGFEIFCRKLCERAICPNLRAQTGPDGGGDSKADGESFPVADELSNIFFEGEANSGRERWGFAFSAKGEWKRKIREDVDGLIKTGRSYDRIICVTSQYIKSKARAALEDELSQSTGVPITIHDRTWVIEQVLDHGRKDLAYNYLGVGKEITDESKLGPTDYSRLQQLEEIERDLARAASGPGIGRDHVLDALVAAKLSRGVEKPKVETDGRFDRAIRLADKYGNLHQRVEARYERIWTAVWWYDDFAFLNDEFDAIAALSSEASHARTLGFLVNLGQLLFTAVLHGHAGRQAIQLDKRIARITELLTPMGEDGERPNNQLEADAALLHIEMNWAAMSRDADALTAIWRGYADIIDRAKGLGEFDAERVANLIEAAEAVAGDDPAYAELIDKLADFVAERKGESQGALLLLRRAKKLELTRHFEMIRLLSKAVLHLTKKEHSHSLEDALSHLAIAYRSAGLSWAARATCIFAISTMLIEVEEGDRLPLRFGVLLKIWISLSIDLRHYPDIAVALPLLKGVVAGLPYSDEARAQFGKQIEEFEISAGSQILNLSDDELARLAEWPDVLEQNEIFLVRTALLYALGYEDILRGDGSIPEAETAEGVAQKFSVMLSQPIGSQRPENSPILNETSKTQRFTTRILGMMVDVRTPGSDNGILVAEMLLSSLEAFLATAIEHRIMPHAEHFTIEVSEDDTCEQPAFSIDRDHMVGSLQWPTSLPPTRFSEQAIIRDLWPSIAAQLLDATCIVPDVENVLTALTREERAIDRMTIATTSPNSYHRVFSRYLTRVSDLVETDCRPYPPRTRPKIERIDIEGLVAKQSGKSRDELREREPRGESHRDYGIRTVIDLHLWDAANWRGAGFLGNEEGYPPFYALLFEDEAAATKIFARWRERIGPYDESDIIRLSIIRRIPNIDHFHYSIQISANPDRAEMESGRIVGFTARSLVTEATSDRNLDTFLELYRQFGAYYLIPAIWNDGMDEPRFLINLPVLKRALNVYEAADLTDQHIELMAVKQAQER</sequence>
<keyword evidence="2" id="KW-1185">Reference proteome</keyword>
<proteinExistence type="predicted"/>
<organism evidence="1 2">
    <name type="scientific">Novosphingobium malaysiense</name>
    <dbReference type="NCBI Taxonomy" id="1348853"/>
    <lineage>
        <taxon>Bacteria</taxon>
        <taxon>Pseudomonadati</taxon>
        <taxon>Pseudomonadota</taxon>
        <taxon>Alphaproteobacteria</taxon>
        <taxon>Sphingomonadales</taxon>
        <taxon>Sphingomonadaceae</taxon>
        <taxon>Novosphingobium</taxon>
    </lineage>
</organism>
<evidence type="ECO:0000313" key="2">
    <source>
        <dbReference type="Proteomes" id="UP000031057"/>
    </source>
</evidence>
<dbReference type="Proteomes" id="UP000031057">
    <property type="component" value="Unassembled WGS sequence"/>
</dbReference>